<keyword evidence="4" id="KW-1185">Reference proteome</keyword>
<feature type="coiled-coil region" evidence="1">
    <location>
        <begin position="92"/>
        <end position="126"/>
    </location>
</feature>
<gene>
    <name evidence="3" type="ORF">BGZ95_007340</name>
</gene>
<dbReference type="Proteomes" id="UP001194580">
    <property type="component" value="Unassembled WGS sequence"/>
</dbReference>
<reference evidence="3" key="1">
    <citation type="journal article" date="2020" name="Fungal Divers.">
        <title>Resolving the Mortierellaceae phylogeny through synthesis of multi-gene phylogenetics and phylogenomics.</title>
        <authorList>
            <person name="Vandepol N."/>
            <person name="Liber J."/>
            <person name="Desiro A."/>
            <person name="Na H."/>
            <person name="Kennedy M."/>
            <person name="Barry K."/>
            <person name="Grigoriev I.V."/>
            <person name="Miller A.N."/>
            <person name="O'Donnell K."/>
            <person name="Stajich J.E."/>
            <person name="Bonito G."/>
        </authorList>
    </citation>
    <scope>NUCLEOTIDE SEQUENCE</scope>
    <source>
        <strain evidence="3">NRRL 28262</strain>
    </source>
</reference>
<keyword evidence="1" id="KW-0175">Coiled coil</keyword>
<dbReference type="EMBL" id="JAAAIL010003568">
    <property type="protein sequence ID" value="KAG0250002.1"/>
    <property type="molecule type" value="Genomic_DNA"/>
</dbReference>
<evidence type="ECO:0000256" key="2">
    <source>
        <dbReference type="SAM" id="MobiDB-lite"/>
    </source>
</evidence>
<evidence type="ECO:0000256" key="1">
    <source>
        <dbReference type="SAM" id="Coils"/>
    </source>
</evidence>
<feature type="compositionally biased region" description="Acidic residues" evidence="2">
    <location>
        <begin position="1"/>
        <end position="10"/>
    </location>
</feature>
<proteinExistence type="predicted"/>
<comment type="caution">
    <text evidence="3">The sequence shown here is derived from an EMBL/GenBank/DDBJ whole genome shotgun (WGS) entry which is preliminary data.</text>
</comment>
<dbReference type="AlphaFoldDB" id="A0AAD4D0P7"/>
<feature type="non-terminal residue" evidence="3">
    <location>
        <position position="1"/>
    </location>
</feature>
<protein>
    <submittedName>
        <fullName evidence="3">Uncharacterized protein</fullName>
    </submittedName>
</protein>
<evidence type="ECO:0000313" key="4">
    <source>
        <dbReference type="Proteomes" id="UP001194580"/>
    </source>
</evidence>
<organism evidence="3 4">
    <name type="scientific">Linnemannia exigua</name>
    <dbReference type="NCBI Taxonomy" id="604196"/>
    <lineage>
        <taxon>Eukaryota</taxon>
        <taxon>Fungi</taxon>
        <taxon>Fungi incertae sedis</taxon>
        <taxon>Mucoromycota</taxon>
        <taxon>Mortierellomycotina</taxon>
        <taxon>Mortierellomycetes</taxon>
        <taxon>Mortierellales</taxon>
        <taxon>Mortierellaceae</taxon>
        <taxon>Linnemannia</taxon>
    </lineage>
</organism>
<name>A0AAD4D0P7_9FUNG</name>
<evidence type="ECO:0000313" key="3">
    <source>
        <dbReference type="EMBL" id="KAG0250002.1"/>
    </source>
</evidence>
<sequence length="164" mass="18292">GEQSIEDEGPSEGQSSKSGRGNHKRQSGSSHQYKTKDRHGAQGVEYGWDVGTSSGSNHYNRAGPGVTGEEGDGGEGLRDDLWESVTVHARAFQVLTEEVMELREEAAGLREEASRLREEVAQLRRKDVKRDSESKARIREVEDKLTSMQDVVLKMQMAGREWTF</sequence>
<accession>A0AAD4D0P7</accession>
<feature type="region of interest" description="Disordered" evidence="2">
    <location>
        <begin position="1"/>
        <end position="79"/>
    </location>
</feature>